<dbReference type="InterPro" id="IPR038765">
    <property type="entry name" value="Papain-like_cys_pep_sf"/>
</dbReference>
<sequence length="196" mass="22401">MAPSREKTSITMQIGDIIFQSQNEVSEFNTAIIHSGAQPNTDDIINQISHVGLYIGNNIVIEATQKYGVIQRLLNDFLASAQYNLLATICDDTVIKNALTRVQTCLGLPYNHSFREDDEGFYCSELITYAFKYPSGEDYFQRYPMNFNDLATGQILPYWIEYYRKLKASIPQGELGSHPQQLLRQKELFKTILTLK</sequence>
<comment type="caution">
    <text evidence="1">The sequence shown here is derived from an EMBL/GenBank/DDBJ whole genome shotgun (WGS) entry which is preliminary data.</text>
</comment>
<dbReference type="SUPFAM" id="SSF54001">
    <property type="entry name" value="Cysteine proteinases"/>
    <property type="match status" value="1"/>
</dbReference>
<dbReference type="EMBL" id="QGLP01000003">
    <property type="protein sequence ID" value="PXZ06629.1"/>
    <property type="molecule type" value="Genomic_DNA"/>
</dbReference>
<dbReference type="InterPro" id="IPR024453">
    <property type="entry name" value="Peptidase_C92"/>
</dbReference>
<dbReference type="AlphaFoldDB" id="A0A2V4E436"/>
<organism evidence="1 2">
    <name type="scientific">Gilliamella apicola</name>
    <dbReference type="NCBI Taxonomy" id="1196095"/>
    <lineage>
        <taxon>Bacteria</taxon>
        <taxon>Pseudomonadati</taxon>
        <taxon>Pseudomonadota</taxon>
        <taxon>Gammaproteobacteria</taxon>
        <taxon>Orbales</taxon>
        <taxon>Orbaceae</taxon>
        <taxon>Gilliamella</taxon>
    </lineage>
</organism>
<evidence type="ECO:0000313" key="2">
    <source>
        <dbReference type="Proteomes" id="UP000247483"/>
    </source>
</evidence>
<evidence type="ECO:0000313" key="1">
    <source>
        <dbReference type="EMBL" id="PXZ06629.1"/>
    </source>
</evidence>
<protein>
    <submittedName>
        <fullName evidence="1">Uncharacterized protein</fullName>
    </submittedName>
</protein>
<gene>
    <name evidence="1" type="ORF">DKK79_00460</name>
</gene>
<dbReference type="Gene3D" id="3.90.1720.10">
    <property type="entry name" value="endopeptidase domain like (from Nostoc punctiforme)"/>
    <property type="match status" value="1"/>
</dbReference>
<dbReference type="Pfam" id="PF05708">
    <property type="entry name" value="Peptidase_C92"/>
    <property type="match status" value="1"/>
</dbReference>
<reference evidence="1 2" key="1">
    <citation type="submission" date="2018-05" db="EMBL/GenBank/DDBJ databases">
        <title>Reference genomes for bee gut microbiota database.</title>
        <authorList>
            <person name="Ellegaard K.M."/>
        </authorList>
    </citation>
    <scope>NUCLEOTIDE SEQUENCE [LARGE SCALE GENOMIC DNA]</scope>
    <source>
        <strain evidence="1 2">ESL0177</strain>
    </source>
</reference>
<proteinExistence type="predicted"/>
<dbReference type="Proteomes" id="UP000247483">
    <property type="component" value="Unassembled WGS sequence"/>
</dbReference>
<name>A0A2V4E436_9GAMM</name>
<dbReference type="RefSeq" id="WP_110422414.1">
    <property type="nucleotide sequence ID" value="NZ_QGLP01000003.1"/>
</dbReference>
<accession>A0A2V4E436</accession>